<evidence type="ECO:0000313" key="4">
    <source>
        <dbReference type="EMBL" id="KAJ3488687.1"/>
    </source>
</evidence>
<name>A0AAD5YGD2_9APHY</name>
<feature type="compositionally biased region" description="Pro residues" evidence="2">
    <location>
        <begin position="138"/>
        <end position="152"/>
    </location>
</feature>
<reference evidence="4" key="1">
    <citation type="submission" date="2022-07" db="EMBL/GenBank/DDBJ databases">
        <title>Genome Sequence of Physisporinus lineatus.</title>
        <authorList>
            <person name="Buettner E."/>
        </authorList>
    </citation>
    <scope>NUCLEOTIDE SEQUENCE</scope>
    <source>
        <strain evidence="4">VT162</strain>
    </source>
</reference>
<feature type="compositionally biased region" description="Basic and acidic residues" evidence="2">
    <location>
        <begin position="265"/>
        <end position="288"/>
    </location>
</feature>
<feature type="compositionally biased region" description="Polar residues" evidence="2">
    <location>
        <begin position="325"/>
        <end position="337"/>
    </location>
</feature>
<feature type="transmembrane region" description="Helical" evidence="3">
    <location>
        <begin position="817"/>
        <end position="835"/>
    </location>
</feature>
<feature type="region of interest" description="Disordered" evidence="2">
    <location>
        <begin position="609"/>
        <end position="630"/>
    </location>
</feature>
<keyword evidence="3" id="KW-0472">Membrane</keyword>
<keyword evidence="5" id="KW-1185">Reference proteome</keyword>
<accession>A0AAD5YGD2</accession>
<keyword evidence="1" id="KW-0175">Coiled coil</keyword>
<evidence type="ECO:0000256" key="1">
    <source>
        <dbReference type="SAM" id="Coils"/>
    </source>
</evidence>
<evidence type="ECO:0000256" key="2">
    <source>
        <dbReference type="SAM" id="MobiDB-lite"/>
    </source>
</evidence>
<dbReference type="AlphaFoldDB" id="A0AAD5YGD2"/>
<feature type="region of interest" description="Disordered" evidence="2">
    <location>
        <begin position="464"/>
        <end position="485"/>
    </location>
</feature>
<feature type="compositionally biased region" description="Polar residues" evidence="2">
    <location>
        <begin position="469"/>
        <end position="485"/>
    </location>
</feature>
<sequence>MLSSNVPSTPRPRPPAKVRRSPSLNFPLAPPPPYAPRLDMLLDSPLSLPAQIVASPGGAEKSNPDVQEWVHEKSAEEISSLLLKADSLIKSRETELGLTSALCKSLYEDNIALKSKHEALLARLPSSEQVDTGRSSPSPLPSPTPSPRPSPVNSPCHSPHYYTVSLPQTPHDHPRPLTPSPPPRNRHARRPSVTPEELALLADQNAELMSKLEKLEEESEAADNAGKRKLRKLEKEIQGLREELERTRLKGDELEQKANAVLAVHEPEIQRKKKEEREERIRGLREKATANPKSLDAGVKDFAPPPELPRSKGIPESMTSPPPSVNLSTKPQLTLANPSGKGEASKDSYFTHSNASGQLSAPQLEYAIISQLLMKIRELEVTNAQITEGQRVAADKYRSVQRDAENLRKAYDHLTFESGDLRISSQDTSGVKALRSVSGETITFNSSRRTVDGDLSDDGGEFARGIGDNMQSTTRSTLGGPSNPSAIHKARKSVVGLFDSEVPTDRGSTIEMNYAPSVIISSSFRHASPTPPSNLDDASLWSTAATEGLNISSHSVSTLGLSRQIAGDPSVRRHTLESELGSEFGDDWGEGGGNHHLRSTSLYDLTGLVGSSRETSPAPDGSPIEDPAQVFYSPESTHSEMEWEDADVDALSVASITSVAGSAVPQRDRGLGIFVEPSTPRANRVLEASSSALSLDDPRCTRNYRLSQTVRARTNRWVEGRYDNVPSSAVVRRRPTGKHKQRASDASMVFSETFETVVRQMSFTGGFPVETDDENGEADGESTVKVAVHPPIPEETEVVATPSGPRQQGFVGFVLEIWLWLQFVIVVVVFLWAMARRGPKNVLKEAENRRKSVIPGQL</sequence>
<dbReference type="Proteomes" id="UP001212997">
    <property type="component" value="Unassembled WGS sequence"/>
</dbReference>
<feature type="coiled-coil region" evidence="1">
    <location>
        <begin position="198"/>
        <end position="257"/>
    </location>
</feature>
<keyword evidence="3" id="KW-0812">Transmembrane</keyword>
<organism evidence="4 5">
    <name type="scientific">Meripilus lineatus</name>
    <dbReference type="NCBI Taxonomy" id="2056292"/>
    <lineage>
        <taxon>Eukaryota</taxon>
        <taxon>Fungi</taxon>
        <taxon>Dikarya</taxon>
        <taxon>Basidiomycota</taxon>
        <taxon>Agaricomycotina</taxon>
        <taxon>Agaricomycetes</taxon>
        <taxon>Polyporales</taxon>
        <taxon>Meripilaceae</taxon>
        <taxon>Meripilus</taxon>
    </lineage>
</organism>
<feature type="region of interest" description="Disordered" evidence="2">
    <location>
        <begin position="265"/>
        <end position="349"/>
    </location>
</feature>
<evidence type="ECO:0000256" key="3">
    <source>
        <dbReference type="SAM" id="Phobius"/>
    </source>
</evidence>
<feature type="region of interest" description="Disordered" evidence="2">
    <location>
        <begin position="125"/>
        <end position="193"/>
    </location>
</feature>
<comment type="caution">
    <text evidence="4">The sequence shown here is derived from an EMBL/GenBank/DDBJ whole genome shotgun (WGS) entry which is preliminary data.</text>
</comment>
<keyword evidence="3" id="KW-1133">Transmembrane helix</keyword>
<proteinExistence type="predicted"/>
<protein>
    <submittedName>
        <fullName evidence="4">Uncharacterized protein</fullName>
    </submittedName>
</protein>
<dbReference type="EMBL" id="JANAWD010000061">
    <property type="protein sequence ID" value="KAJ3488687.1"/>
    <property type="molecule type" value="Genomic_DNA"/>
</dbReference>
<feature type="region of interest" description="Disordered" evidence="2">
    <location>
        <begin position="1"/>
        <end position="30"/>
    </location>
</feature>
<gene>
    <name evidence="4" type="ORF">NLI96_g2640</name>
</gene>
<evidence type="ECO:0000313" key="5">
    <source>
        <dbReference type="Proteomes" id="UP001212997"/>
    </source>
</evidence>